<proteinExistence type="predicted"/>
<dbReference type="Gene3D" id="3.30.700.10">
    <property type="entry name" value="Glycoprotein, Type 4 Pilin"/>
    <property type="match status" value="1"/>
</dbReference>
<dbReference type="Pfam" id="PF16732">
    <property type="entry name" value="ComP_DUS"/>
    <property type="match status" value="1"/>
</dbReference>
<keyword evidence="2" id="KW-1133">Transmembrane helix</keyword>
<dbReference type="InterPro" id="IPR012902">
    <property type="entry name" value="N_methyl_site"/>
</dbReference>
<keyword evidence="5" id="KW-1185">Reference proteome</keyword>
<dbReference type="InterPro" id="IPR031982">
    <property type="entry name" value="PilE-like"/>
</dbReference>
<keyword evidence="2" id="KW-0812">Transmembrane</keyword>
<gene>
    <name evidence="3" type="ORF">SAMN04244571_00033</name>
    <name evidence="4" type="ORF">SAMN04244574_00191</name>
</gene>
<evidence type="ECO:0000313" key="4">
    <source>
        <dbReference type="EMBL" id="SFK32980.1"/>
    </source>
</evidence>
<feature type="transmembrane region" description="Helical" evidence="2">
    <location>
        <begin position="15"/>
        <end position="37"/>
    </location>
</feature>
<dbReference type="GO" id="GO:0015628">
    <property type="term" value="P:protein secretion by the type II secretion system"/>
    <property type="evidence" value="ECO:0007669"/>
    <property type="project" value="InterPro"/>
</dbReference>
<evidence type="ECO:0000313" key="5">
    <source>
        <dbReference type="Proteomes" id="UP000198861"/>
    </source>
</evidence>
<keyword evidence="1" id="KW-0488">Methylation</keyword>
<dbReference type="Proteomes" id="UP000199579">
    <property type="component" value="Unassembled WGS sequence"/>
</dbReference>
<dbReference type="EMBL" id="FOSX01000002">
    <property type="protein sequence ID" value="SFK32980.1"/>
    <property type="molecule type" value="Genomic_DNA"/>
</dbReference>
<dbReference type="GO" id="GO:0015627">
    <property type="term" value="C:type II protein secretion system complex"/>
    <property type="evidence" value="ECO:0007669"/>
    <property type="project" value="InterPro"/>
</dbReference>
<protein>
    <submittedName>
        <fullName evidence="4">Type IV pilus assembly protein PilE</fullName>
    </submittedName>
</protein>
<dbReference type="SUPFAM" id="SSF54523">
    <property type="entry name" value="Pili subunits"/>
    <property type="match status" value="1"/>
</dbReference>
<dbReference type="Proteomes" id="UP000198861">
    <property type="component" value="Unassembled WGS sequence"/>
</dbReference>
<name>A0A1I3YMJ4_9GAMM</name>
<dbReference type="InterPro" id="IPR045584">
    <property type="entry name" value="Pilin-like"/>
</dbReference>
<dbReference type="InterPro" id="IPR000983">
    <property type="entry name" value="Bac_GSPG_pilin"/>
</dbReference>
<dbReference type="RefSeq" id="WP_090934636.1">
    <property type="nucleotide sequence ID" value="NZ_FOKJ01000001.1"/>
</dbReference>
<organism evidence="4 6">
    <name type="scientific">Azotobacter beijerinckii</name>
    <dbReference type="NCBI Taxonomy" id="170623"/>
    <lineage>
        <taxon>Bacteria</taxon>
        <taxon>Pseudomonadati</taxon>
        <taxon>Pseudomonadota</taxon>
        <taxon>Gammaproteobacteria</taxon>
        <taxon>Pseudomonadales</taxon>
        <taxon>Pseudomonadaceae</taxon>
        <taxon>Azotobacter</taxon>
    </lineage>
</organism>
<dbReference type="Pfam" id="PF07963">
    <property type="entry name" value="N_methyl"/>
    <property type="match status" value="1"/>
</dbReference>
<sequence>MVFERSRLVRARYSAGFTLIELMVTVVIVAILAAIALPSYRQYVVRSNRAAVEAFMLEVANRQERYLLDKRTYAGSLTALGMSAGADVSSNYTVAVTSSSSAGLTYTITATPIGSQLASDTECGVLTLNQLGAKTAAGGGSRCWK</sequence>
<dbReference type="PRINTS" id="PR00813">
    <property type="entry name" value="BCTERIALGSPG"/>
</dbReference>
<dbReference type="EMBL" id="FOKJ01000001">
    <property type="protein sequence ID" value="SFA69311.1"/>
    <property type="molecule type" value="Genomic_DNA"/>
</dbReference>
<evidence type="ECO:0000256" key="1">
    <source>
        <dbReference type="ARBA" id="ARBA00022481"/>
    </source>
</evidence>
<reference evidence="3 5" key="2">
    <citation type="submission" date="2016-10" db="EMBL/GenBank/DDBJ databases">
        <authorList>
            <person name="Varghese N."/>
            <person name="Submissions S."/>
        </authorList>
    </citation>
    <scope>NUCLEOTIDE SEQUENCE [LARGE SCALE GENOMIC DNA]</scope>
    <source>
        <strain evidence="3 5">DSM 282</strain>
    </source>
</reference>
<reference evidence="4 6" key="1">
    <citation type="submission" date="2016-10" db="EMBL/GenBank/DDBJ databases">
        <authorList>
            <person name="de Groot N.N."/>
        </authorList>
    </citation>
    <scope>NUCLEOTIDE SEQUENCE [LARGE SCALE GENOMIC DNA]</scope>
    <source>
        <strain evidence="4 6">DSM 381</strain>
    </source>
</reference>
<evidence type="ECO:0000313" key="3">
    <source>
        <dbReference type="EMBL" id="SFA69311.1"/>
    </source>
</evidence>
<evidence type="ECO:0000256" key="2">
    <source>
        <dbReference type="SAM" id="Phobius"/>
    </source>
</evidence>
<dbReference type="AlphaFoldDB" id="A0A1I3YMJ4"/>
<evidence type="ECO:0000313" key="6">
    <source>
        <dbReference type="Proteomes" id="UP000199579"/>
    </source>
</evidence>
<dbReference type="PROSITE" id="PS00409">
    <property type="entry name" value="PROKAR_NTER_METHYL"/>
    <property type="match status" value="1"/>
</dbReference>
<accession>A0A1I3YMJ4</accession>
<dbReference type="GO" id="GO:0043683">
    <property type="term" value="P:type IV pilus assembly"/>
    <property type="evidence" value="ECO:0007669"/>
    <property type="project" value="InterPro"/>
</dbReference>
<dbReference type="NCBIfam" id="TIGR02532">
    <property type="entry name" value="IV_pilin_GFxxxE"/>
    <property type="match status" value="1"/>
</dbReference>
<keyword evidence="2" id="KW-0472">Membrane</keyword>